<accession>A0A2U1N5W9</accession>
<dbReference type="GO" id="GO:0006508">
    <property type="term" value="P:proteolysis"/>
    <property type="evidence" value="ECO:0007669"/>
    <property type="project" value="UniProtKB-KW"/>
</dbReference>
<sequence length="1022" mass="116617">MFDAKITVRSRLENLTNIRALLNVKRSNLFRTTVFGQWLDIPPYSPDNHLYDYFYQYAVSIPEVMDSCPPLTFKIGDNVLDFGRAQFCLVTGFRLGQVAKEETDIGRIVRGREPRFYIPDHMLKMIEDLSVWNEYPWGEYMWAHLYKRTVNVVPRHTNKDSKKPVKKSPKKEETYNLYGFVWALKFWILETFPNSSQFFSKNPSKILRALSWVKIKSFEKKHHFILFDQRVQTLKKLIPTHSEMKCEWFIRSMEYIRGLQMQLIVRVDEQIADTIPLSQMGPEDMDAEENANQVPVGEMASLDMDDAANANAENDAENANEPPVDAANANAENANEPPVAEIENDIPVVDMVDEYMADDVVRVEDDKDERSNEQDDNGIEVGKNATLDDIPDNKDEMSNEFPVDPEPSDKDAALPIFNKDHILYEVSSIKSKAGHIENSVGVVDVSHLLRQVSILKERIGVVENVLGVKFEEKLLKTADANPPMKTNAADDEKHKLHHMDPSMFTGPMTQLMKAVFISSPDPDQSRSVMQVDIDCTSLPNLNEKFSDIGYDGFDQTPHDTMDVDTEVKESEIVADKETKFEEQLDTVVADTPCEKLGDTSEQPDSAEKQTCDTEEQPDTVVADTPCEELGDTSEQPDSDGKQTCDTAEQPDTVVTDTPSEAARQVGEKVVEKSAERDDIAREPARKGAITDDNGIEYICIDDEDDPEAVKAENVRSIFSSLKRKRKVGKYYKSPYTNPPDTTPIKLRRRSSRINHENMSPPKAPDFDDNLENLSRARRSKPFQVTVPAYFKKWSKEAPPKAQFFFPWGDENNVVDRRFWECLLGAGDCSAGWLRDEHLDVWVDLMWVLRPSDADWAMAGGFFSACVMDGNLRGYWANGVKYPVLFPINEPRKHWALGELQIRTGVVTIYDSLRHHTYKHIWWNKTMPEIFGYRLPKYLKEHGVLTTKGIDTDGYAITWKYADNVPQQCTAYGDCGIWVCINLYRLGHNMSLNAEDPAKTALAYRERMVDYLWKQKIEYGGHC</sequence>
<keyword evidence="3" id="KW-0378">Hydrolase</keyword>
<keyword evidence="7" id="KW-1185">Reference proteome</keyword>
<dbReference type="InterPro" id="IPR038765">
    <property type="entry name" value="Papain-like_cys_pep_sf"/>
</dbReference>
<feature type="compositionally biased region" description="Acidic residues" evidence="4">
    <location>
        <begin position="625"/>
        <end position="637"/>
    </location>
</feature>
<reference evidence="6 7" key="1">
    <citation type="journal article" date="2018" name="Mol. Plant">
        <title>The genome of Artemisia annua provides insight into the evolution of Asteraceae family and artemisinin biosynthesis.</title>
        <authorList>
            <person name="Shen Q."/>
            <person name="Zhang L."/>
            <person name="Liao Z."/>
            <person name="Wang S."/>
            <person name="Yan T."/>
            <person name="Shi P."/>
            <person name="Liu M."/>
            <person name="Fu X."/>
            <person name="Pan Q."/>
            <person name="Wang Y."/>
            <person name="Lv Z."/>
            <person name="Lu X."/>
            <person name="Zhang F."/>
            <person name="Jiang W."/>
            <person name="Ma Y."/>
            <person name="Chen M."/>
            <person name="Hao X."/>
            <person name="Li L."/>
            <person name="Tang Y."/>
            <person name="Lv G."/>
            <person name="Zhou Y."/>
            <person name="Sun X."/>
            <person name="Brodelius P.E."/>
            <person name="Rose J.K.C."/>
            <person name="Tang K."/>
        </authorList>
    </citation>
    <scope>NUCLEOTIDE SEQUENCE [LARGE SCALE GENOMIC DNA]</scope>
    <source>
        <strain evidence="7">cv. Huhao1</strain>
        <tissue evidence="6">Leaf</tissue>
    </source>
</reference>
<evidence type="ECO:0000256" key="2">
    <source>
        <dbReference type="ARBA" id="ARBA00022670"/>
    </source>
</evidence>
<evidence type="ECO:0000256" key="4">
    <source>
        <dbReference type="SAM" id="MobiDB-lite"/>
    </source>
</evidence>
<comment type="caution">
    <text evidence="6">The sequence shown here is derived from an EMBL/GenBank/DDBJ whole genome shotgun (WGS) entry which is preliminary data.</text>
</comment>
<evidence type="ECO:0000313" key="6">
    <source>
        <dbReference type="EMBL" id="PWA68854.1"/>
    </source>
</evidence>
<feature type="region of interest" description="Disordered" evidence="4">
    <location>
        <begin position="592"/>
        <end position="687"/>
    </location>
</feature>
<evidence type="ECO:0000256" key="1">
    <source>
        <dbReference type="ARBA" id="ARBA00005234"/>
    </source>
</evidence>
<organism evidence="6 7">
    <name type="scientific">Artemisia annua</name>
    <name type="common">Sweet wormwood</name>
    <dbReference type="NCBI Taxonomy" id="35608"/>
    <lineage>
        <taxon>Eukaryota</taxon>
        <taxon>Viridiplantae</taxon>
        <taxon>Streptophyta</taxon>
        <taxon>Embryophyta</taxon>
        <taxon>Tracheophyta</taxon>
        <taxon>Spermatophyta</taxon>
        <taxon>Magnoliopsida</taxon>
        <taxon>eudicotyledons</taxon>
        <taxon>Gunneridae</taxon>
        <taxon>Pentapetalae</taxon>
        <taxon>asterids</taxon>
        <taxon>campanulids</taxon>
        <taxon>Asterales</taxon>
        <taxon>Asteraceae</taxon>
        <taxon>Asteroideae</taxon>
        <taxon>Anthemideae</taxon>
        <taxon>Artemisiinae</taxon>
        <taxon>Artemisia</taxon>
    </lineage>
</organism>
<feature type="region of interest" description="Disordered" evidence="4">
    <location>
        <begin position="362"/>
        <end position="393"/>
    </location>
</feature>
<feature type="compositionally biased region" description="Basic and acidic residues" evidence="4">
    <location>
        <begin position="362"/>
        <end position="373"/>
    </location>
</feature>
<feature type="domain" description="Ubiquitin-like protease family profile" evidence="5">
    <location>
        <begin position="812"/>
        <end position="985"/>
    </location>
</feature>
<name>A0A2U1N5W9_ARTAN</name>
<dbReference type="Proteomes" id="UP000245207">
    <property type="component" value="Unassembled WGS sequence"/>
</dbReference>
<feature type="region of interest" description="Disordered" evidence="4">
    <location>
        <begin position="313"/>
        <end position="345"/>
    </location>
</feature>
<dbReference type="EMBL" id="PKPP01003553">
    <property type="protein sequence ID" value="PWA68854.1"/>
    <property type="molecule type" value="Genomic_DNA"/>
</dbReference>
<evidence type="ECO:0000259" key="5">
    <source>
        <dbReference type="PROSITE" id="PS50600"/>
    </source>
</evidence>
<evidence type="ECO:0000313" key="7">
    <source>
        <dbReference type="Proteomes" id="UP000245207"/>
    </source>
</evidence>
<evidence type="ECO:0000256" key="3">
    <source>
        <dbReference type="ARBA" id="ARBA00022801"/>
    </source>
</evidence>
<gene>
    <name evidence="6" type="ORF">CTI12_AA305140</name>
</gene>
<dbReference type="PROSITE" id="PS50600">
    <property type="entry name" value="ULP_PROTEASE"/>
    <property type="match status" value="1"/>
</dbReference>
<feature type="compositionally biased region" description="Low complexity" evidence="4">
    <location>
        <begin position="313"/>
        <end position="341"/>
    </location>
</feature>
<dbReference type="InterPro" id="IPR003653">
    <property type="entry name" value="Peptidase_C48_C"/>
</dbReference>
<feature type="compositionally biased region" description="Basic and acidic residues" evidence="4">
    <location>
        <begin position="665"/>
        <end position="687"/>
    </location>
</feature>
<dbReference type="SUPFAM" id="SSF54001">
    <property type="entry name" value="Cysteine proteinases"/>
    <property type="match status" value="1"/>
</dbReference>
<dbReference type="PANTHER" id="PTHR48449">
    <property type="entry name" value="DUF1985 DOMAIN-CONTAINING PROTEIN"/>
    <property type="match status" value="1"/>
</dbReference>
<dbReference type="GO" id="GO:0008234">
    <property type="term" value="F:cysteine-type peptidase activity"/>
    <property type="evidence" value="ECO:0007669"/>
    <property type="project" value="InterPro"/>
</dbReference>
<keyword evidence="2" id="KW-0645">Protease</keyword>
<comment type="similarity">
    <text evidence="1">Belongs to the peptidase C48 family.</text>
</comment>
<dbReference type="Pfam" id="PF02902">
    <property type="entry name" value="Peptidase_C48"/>
    <property type="match status" value="1"/>
</dbReference>
<protein>
    <submittedName>
        <fullName evidence="6">Phospholipase-like protein</fullName>
    </submittedName>
</protein>
<dbReference type="AlphaFoldDB" id="A0A2U1N5W9"/>
<dbReference type="Gene3D" id="3.40.395.10">
    <property type="entry name" value="Adenoviral Proteinase, Chain A"/>
    <property type="match status" value="1"/>
</dbReference>
<proteinExistence type="inferred from homology"/>
<dbReference type="PANTHER" id="PTHR48449:SF1">
    <property type="entry name" value="DUF1985 DOMAIN-CONTAINING PROTEIN"/>
    <property type="match status" value="1"/>
</dbReference>